<dbReference type="RefSeq" id="XP_012371636.1">
    <property type="nucleotide sequence ID" value="XM_012516182.1"/>
</dbReference>
<feature type="domain" description="Topors PWI-like" evidence="5">
    <location>
        <begin position="167"/>
        <end position="240"/>
    </location>
</feature>
<dbReference type="Proteomes" id="UP000515203">
    <property type="component" value="Unplaced"/>
</dbReference>
<dbReference type="EC" id="2.3.2.27" evidence="2"/>
<comment type="catalytic activity">
    <reaction evidence="1">
        <text>S-ubiquitinyl-[E2 ubiquitin-conjugating enzyme]-L-cysteine + [acceptor protein]-L-lysine = [E2 ubiquitin-conjugating enzyme]-L-cysteine + N(6)-ubiquitinyl-[acceptor protein]-L-lysine.</text>
        <dbReference type="EC" id="2.3.2.27"/>
    </reaction>
</comment>
<evidence type="ECO:0000256" key="4">
    <source>
        <dbReference type="SAM" id="MobiDB-lite"/>
    </source>
</evidence>
<feature type="region of interest" description="Disordered" evidence="4">
    <location>
        <begin position="601"/>
        <end position="685"/>
    </location>
</feature>
<evidence type="ECO:0000313" key="7">
    <source>
        <dbReference type="RefSeq" id="XP_012371636.1"/>
    </source>
</evidence>
<dbReference type="Pfam" id="PF26084">
    <property type="entry name" value="PWI_Topors"/>
    <property type="match status" value="1"/>
</dbReference>
<accession>A0A6P3VCR3</accession>
<dbReference type="AlphaFoldDB" id="A0A6P3VCR3"/>
<feature type="compositionally biased region" description="Polar residues" evidence="4">
    <location>
        <begin position="611"/>
        <end position="622"/>
    </location>
</feature>
<dbReference type="InterPro" id="IPR058745">
    <property type="entry name" value="PWI_Topors"/>
</dbReference>
<dbReference type="InParanoid" id="A0A6P3VCR3"/>
<evidence type="ECO:0000313" key="6">
    <source>
        <dbReference type="Proteomes" id="UP000515203"/>
    </source>
</evidence>
<protein>
    <recommendedName>
        <fullName evidence="2">RING-type E3 ubiquitin transferase</fullName>
        <ecNumber evidence="2">2.3.2.27</ecNumber>
    </recommendedName>
</protein>
<dbReference type="PANTHER" id="PTHR46077:SF3">
    <property type="entry name" value="TOPOISOMERASE I BINDING, ARGININE_SERINE-RICH LIKE"/>
    <property type="match status" value="1"/>
</dbReference>
<sequence length="698" mass="80257">MAVELSSDCECPNCTEDAESESDWNLYSKIRENGSLYSRSKKKRLPPLGVQSCPPQCCFTKQESDKEDSAFFPSKEEDSVGYSQNNYLRLSPEGIQRKIKLSQELTIQDLLREFGISGKFQSNSMSVGHFRDHVVMKFRRALYYSGIWVSHVQGNRHEKHFSAKYFQNNPGSLHRLVPWLKRELRAVYGDYGYTVKNILAAILHHMTKYDLDSESFIHLLEPYLLQHTHHFLHEFISFVHSPYNMQAYDQRAIYECPSVSTWATKKSVAFGPILPLSKDHNLMMSQHDKKQTKDNQGQWNKEVRSESHLKQFPNGNSFVKNLEVPQVHHKIASKVPNWTKARPESDNHKATISPENMLLSWATQRESGPRILNCKNRVQERNKEGKKLYPSNIQDLKKTEAMTHSISTPEISNQEKLQRYNPREGRGLHIGPQINFRKKQIENPKYSDSSPKVFQRLSRERSLVNSQPRKRDPSCSFMSENGLSPKRNGRPLSSFRTKMSKCRPSSPFIEVDSHHNRRIQRQGRSSTQRSECWCFDNRRSFDGQDPSNLSPEISHRGGFFTQNIVCGSPKEKHEHSHESNYKRTSLTPTQYLKLSSTAEKRPQCPCKAGGASQTESPCNSPSHLHIVKQRSPSKGEMKEKAMFSGTKRTKGVSHRKTKSQHLHIQTTEEVSDESGDLSDTGQKNGFFECSLSCRRHIS</sequence>
<name>A0A6P3VCR3_OCTDE</name>
<dbReference type="OrthoDB" id="21204at2759"/>
<feature type="compositionally biased region" description="Basic residues" evidence="4">
    <location>
        <begin position="647"/>
        <end position="661"/>
    </location>
</feature>
<evidence type="ECO:0000256" key="1">
    <source>
        <dbReference type="ARBA" id="ARBA00000900"/>
    </source>
</evidence>
<proteinExistence type="predicted"/>
<reference evidence="7" key="1">
    <citation type="submission" date="2025-08" db="UniProtKB">
        <authorList>
            <consortium name="RefSeq"/>
        </authorList>
    </citation>
    <scope>IDENTIFICATION</scope>
</reference>
<evidence type="ECO:0000259" key="5">
    <source>
        <dbReference type="Pfam" id="PF26084"/>
    </source>
</evidence>
<dbReference type="GO" id="GO:0061630">
    <property type="term" value="F:ubiquitin protein ligase activity"/>
    <property type="evidence" value="ECO:0007669"/>
    <property type="project" value="UniProtKB-EC"/>
</dbReference>
<gene>
    <name evidence="7" type="primary">LOC101576928</name>
</gene>
<dbReference type="GeneID" id="101576928"/>
<organism evidence="6 7">
    <name type="scientific">Octodon degus</name>
    <name type="common">Degu</name>
    <name type="synonym">Sciurus degus</name>
    <dbReference type="NCBI Taxonomy" id="10160"/>
    <lineage>
        <taxon>Eukaryota</taxon>
        <taxon>Metazoa</taxon>
        <taxon>Chordata</taxon>
        <taxon>Craniata</taxon>
        <taxon>Vertebrata</taxon>
        <taxon>Euteleostomi</taxon>
        <taxon>Mammalia</taxon>
        <taxon>Eutheria</taxon>
        <taxon>Euarchontoglires</taxon>
        <taxon>Glires</taxon>
        <taxon>Rodentia</taxon>
        <taxon>Hystricomorpha</taxon>
        <taxon>Octodontidae</taxon>
        <taxon>Octodon</taxon>
    </lineage>
</organism>
<dbReference type="GO" id="GO:0006513">
    <property type="term" value="P:protein monoubiquitination"/>
    <property type="evidence" value="ECO:0007669"/>
    <property type="project" value="TreeGrafter"/>
</dbReference>
<evidence type="ECO:0000256" key="3">
    <source>
        <dbReference type="ARBA" id="ARBA00022679"/>
    </source>
</evidence>
<feature type="region of interest" description="Disordered" evidence="4">
    <location>
        <begin position="438"/>
        <end position="509"/>
    </location>
</feature>
<dbReference type="GO" id="GO:0000209">
    <property type="term" value="P:protein polyubiquitination"/>
    <property type="evidence" value="ECO:0007669"/>
    <property type="project" value="TreeGrafter"/>
</dbReference>
<evidence type="ECO:0000256" key="2">
    <source>
        <dbReference type="ARBA" id="ARBA00012483"/>
    </source>
</evidence>
<feature type="region of interest" description="Disordered" evidence="4">
    <location>
        <begin position="569"/>
        <end position="588"/>
    </location>
</feature>
<keyword evidence="6" id="KW-1185">Reference proteome</keyword>
<dbReference type="PANTHER" id="PTHR46077">
    <property type="entry name" value="E3 UBIQUITIN-PROTEIN LIGASE TOPORS"/>
    <property type="match status" value="1"/>
</dbReference>
<feature type="compositionally biased region" description="Basic and acidic residues" evidence="4">
    <location>
        <begin position="569"/>
        <end position="581"/>
    </location>
</feature>
<keyword evidence="3" id="KW-0808">Transferase</keyword>